<dbReference type="RefSeq" id="WP_208258840.1">
    <property type="nucleotide sequence ID" value="NZ_JAGEOJ010000011.1"/>
</dbReference>
<dbReference type="InterPro" id="IPR036291">
    <property type="entry name" value="NAD(P)-bd_dom_sf"/>
</dbReference>
<evidence type="ECO:0000256" key="3">
    <source>
        <dbReference type="ARBA" id="ARBA00023002"/>
    </source>
</evidence>
<name>A0A939PE81_9ACTN</name>
<dbReference type="GO" id="GO:0016491">
    <property type="term" value="F:oxidoreductase activity"/>
    <property type="evidence" value="ECO:0007669"/>
    <property type="project" value="UniProtKB-KW"/>
</dbReference>
<organism evidence="5 6">
    <name type="scientific">Actinomadura barringtoniae</name>
    <dbReference type="NCBI Taxonomy" id="1427535"/>
    <lineage>
        <taxon>Bacteria</taxon>
        <taxon>Bacillati</taxon>
        <taxon>Actinomycetota</taxon>
        <taxon>Actinomycetes</taxon>
        <taxon>Streptosporangiales</taxon>
        <taxon>Thermomonosporaceae</taxon>
        <taxon>Actinomadura</taxon>
    </lineage>
</organism>
<dbReference type="Proteomes" id="UP000669179">
    <property type="component" value="Unassembled WGS sequence"/>
</dbReference>
<dbReference type="EMBL" id="JAGEOJ010000011">
    <property type="protein sequence ID" value="MBO2450971.1"/>
    <property type="molecule type" value="Genomic_DNA"/>
</dbReference>
<gene>
    <name evidence="5" type="ORF">J4573_28005</name>
</gene>
<dbReference type="SUPFAM" id="SSF51735">
    <property type="entry name" value="NAD(P)-binding Rossmann-fold domains"/>
    <property type="match status" value="1"/>
</dbReference>
<dbReference type="InterPro" id="IPR002347">
    <property type="entry name" value="SDR_fam"/>
</dbReference>
<dbReference type="Gene3D" id="3.40.50.720">
    <property type="entry name" value="NAD(P)-binding Rossmann-like Domain"/>
    <property type="match status" value="1"/>
</dbReference>
<keyword evidence="3" id="KW-0560">Oxidoreductase</keyword>
<evidence type="ECO:0000313" key="5">
    <source>
        <dbReference type="EMBL" id="MBO2450971.1"/>
    </source>
</evidence>
<dbReference type="PANTHER" id="PTHR43490:SF99">
    <property type="entry name" value="SHORT-CHAIN DEHYDROGENASE_REDUCTASE"/>
    <property type="match status" value="1"/>
</dbReference>
<accession>A0A939PE81</accession>
<evidence type="ECO:0000313" key="6">
    <source>
        <dbReference type="Proteomes" id="UP000669179"/>
    </source>
</evidence>
<evidence type="ECO:0000256" key="4">
    <source>
        <dbReference type="RuleBase" id="RU000363"/>
    </source>
</evidence>
<keyword evidence="6" id="KW-1185">Reference proteome</keyword>
<evidence type="ECO:0000256" key="1">
    <source>
        <dbReference type="ARBA" id="ARBA00006484"/>
    </source>
</evidence>
<comment type="similarity">
    <text evidence="1 4">Belongs to the short-chain dehydrogenases/reductases (SDR) family.</text>
</comment>
<evidence type="ECO:0000256" key="2">
    <source>
        <dbReference type="ARBA" id="ARBA00022857"/>
    </source>
</evidence>
<dbReference type="PRINTS" id="PR00081">
    <property type="entry name" value="GDHRDH"/>
</dbReference>
<keyword evidence="2" id="KW-0521">NADP</keyword>
<sequence>MTIALVTGANKGIGREIAAQLAERGLTVLLAARNKELGEKAAAELGVRSLVLDVTDPASVRNAAERIDEEFGHLDVLINNAGISGDPAGQRPGHVEIDVVRSVLETNVLGVIAVTEAMLPLLRRSSAARIVNVSSAVGSLGTNTDPDHYFAKMQGSAAYAPSKAALNMLTVQYAKALRPDGILVNSVTPGACDTDFTKPFARTDITRTAADGAVIAVQMATLKEDGPTSGFFDDNGTVPW</sequence>
<dbReference type="PANTHER" id="PTHR43490">
    <property type="entry name" value="(+)-NEOMENTHOL DEHYDROGENASE"/>
    <property type="match status" value="1"/>
</dbReference>
<proteinExistence type="inferred from homology"/>
<reference evidence="5" key="1">
    <citation type="submission" date="2021-03" db="EMBL/GenBank/DDBJ databases">
        <authorList>
            <person name="Kanchanasin P."/>
            <person name="Saeng-In P."/>
            <person name="Phongsopitanun W."/>
            <person name="Yuki M."/>
            <person name="Kudo T."/>
            <person name="Ohkuma M."/>
            <person name="Tanasupawat S."/>
        </authorList>
    </citation>
    <scope>NUCLEOTIDE SEQUENCE</scope>
    <source>
        <strain evidence="5">GKU 128</strain>
    </source>
</reference>
<comment type="caution">
    <text evidence="5">The sequence shown here is derived from an EMBL/GenBank/DDBJ whole genome shotgun (WGS) entry which is preliminary data.</text>
</comment>
<dbReference type="AlphaFoldDB" id="A0A939PE81"/>
<dbReference type="Pfam" id="PF00106">
    <property type="entry name" value="adh_short"/>
    <property type="match status" value="1"/>
</dbReference>
<dbReference type="PRINTS" id="PR00080">
    <property type="entry name" value="SDRFAMILY"/>
</dbReference>
<protein>
    <submittedName>
        <fullName evidence="5">SDR family NAD(P)-dependent oxidoreductase</fullName>
    </submittedName>
</protein>